<dbReference type="GO" id="GO:0006401">
    <property type="term" value="P:RNA catabolic process"/>
    <property type="evidence" value="ECO:0007669"/>
    <property type="project" value="InterPro"/>
</dbReference>
<accession>A0A835GSB7</accession>
<reference evidence="3" key="1">
    <citation type="submission" date="2020-08" db="EMBL/GenBank/DDBJ databases">
        <title>Spodoptera exigua strain:BAW_Kor-Di-RS1 Genome sequencing and assembly.</title>
        <authorList>
            <person name="Kim J."/>
            <person name="Nam H.Y."/>
            <person name="Kwon M."/>
            <person name="Choi J.H."/>
            <person name="Cho S.R."/>
            <person name="Kim G.-H."/>
        </authorList>
    </citation>
    <scope>NUCLEOTIDE SEQUENCE</scope>
    <source>
        <strain evidence="3">BAW_Kor-Di-RS1</strain>
        <tissue evidence="3">Whole-body</tissue>
    </source>
</reference>
<keyword evidence="4" id="KW-1185">Reference proteome</keyword>
<organism evidence="3 4">
    <name type="scientific">Spodoptera exigua</name>
    <name type="common">Beet armyworm</name>
    <name type="synonym">Noctua fulgens</name>
    <dbReference type="NCBI Taxonomy" id="7107"/>
    <lineage>
        <taxon>Eukaryota</taxon>
        <taxon>Metazoa</taxon>
        <taxon>Ecdysozoa</taxon>
        <taxon>Arthropoda</taxon>
        <taxon>Hexapoda</taxon>
        <taxon>Insecta</taxon>
        <taxon>Pterygota</taxon>
        <taxon>Neoptera</taxon>
        <taxon>Endopterygota</taxon>
        <taxon>Lepidoptera</taxon>
        <taxon>Glossata</taxon>
        <taxon>Ditrysia</taxon>
        <taxon>Noctuoidea</taxon>
        <taxon>Noctuidae</taxon>
        <taxon>Amphipyrinae</taxon>
        <taxon>Spodoptera</taxon>
    </lineage>
</organism>
<sequence length="273" mass="31438">MADIKALLKEARKLIDEKNFKEAQECCKNILRKDKQNYFGLVLLGKSLQDSDQAPLAYQKAIASKPDHPLAWQGLANYYERIENDTNKSKLITVYNEMLNLQMEEEKFTEIITKLGQLGCALRSKECLKMLATYLTKDLPNTLFQTAEKQFIDLLKADIPSDEEAIPIILNVLQKIYKDDPRDSLEILQCKLIIQKPNLASAVEEIINLSFFPSNVLLREWLCKQLCIKYVEKMSFCELNIEKHIDSISEGIMNSKYPSLLRSMICYDKGFIP</sequence>
<dbReference type="GO" id="GO:0055087">
    <property type="term" value="C:Ski complex"/>
    <property type="evidence" value="ECO:0007669"/>
    <property type="project" value="InterPro"/>
</dbReference>
<name>A0A835GSB7_SPOEX</name>
<proteinExistence type="predicted"/>
<dbReference type="PANTHER" id="PTHR15704">
    <property type="entry name" value="SUPERKILLER 3 PROTEIN-RELATED"/>
    <property type="match status" value="1"/>
</dbReference>
<dbReference type="SUPFAM" id="SSF48452">
    <property type="entry name" value="TPR-like"/>
    <property type="match status" value="2"/>
</dbReference>
<keyword evidence="1" id="KW-0677">Repeat</keyword>
<dbReference type="Proteomes" id="UP000648187">
    <property type="component" value="Unassembled WGS sequence"/>
</dbReference>
<evidence type="ECO:0000313" key="3">
    <source>
        <dbReference type="EMBL" id="KAF9421824.1"/>
    </source>
</evidence>
<dbReference type="InterPro" id="IPR039226">
    <property type="entry name" value="Ski3/TTC37"/>
</dbReference>
<dbReference type="AlphaFoldDB" id="A0A835GSB7"/>
<evidence type="ECO:0000256" key="1">
    <source>
        <dbReference type="ARBA" id="ARBA00022737"/>
    </source>
</evidence>
<protein>
    <submittedName>
        <fullName evidence="3">Uncharacterized protein</fullName>
    </submittedName>
</protein>
<evidence type="ECO:0000256" key="2">
    <source>
        <dbReference type="ARBA" id="ARBA00022803"/>
    </source>
</evidence>
<dbReference type="PANTHER" id="PTHR15704:SF7">
    <property type="entry name" value="SUPERKILLER COMPLEX PROTEIN 3"/>
    <property type="match status" value="1"/>
</dbReference>
<dbReference type="EMBL" id="JACKWZ010000021">
    <property type="protein sequence ID" value="KAF9421824.1"/>
    <property type="molecule type" value="Genomic_DNA"/>
</dbReference>
<evidence type="ECO:0000313" key="4">
    <source>
        <dbReference type="Proteomes" id="UP000648187"/>
    </source>
</evidence>
<keyword evidence="2" id="KW-0802">TPR repeat</keyword>
<dbReference type="InterPro" id="IPR011990">
    <property type="entry name" value="TPR-like_helical_dom_sf"/>
</dbReference>
<dbReference type="Gene3D" id="1.25.40.10">
    <property type="entry name" value="Tetratricopeptide repeat domain"/>
    <property type="match status" value="1"/>
</dbReference>
<gene>
    <name evidence="3" type="ORF">HW555_002264</name>
</gene>
<comment type="caution">
    <text evidence="3">The sequence shown here is derived from an EMBL/GenBank/DDBJ whole genome shotgun (WGS) entry which is preliminary data.</text>
</comment>